<evidence type="ECO:0000313" key="8">
    <source>
        <dbReference type="EMBL" id="EMR01530.1"/>
    </source>
</evidence>
<feature type="transmembrane region" description="Helical" evidence="7">
    <location>
        <begin position="105"/>
        <end position="125"/>
    </location>
</feature>
<dbReference type="PATRIC" id="fig|1279009.4.peg.3389"/>
<feature type="transmembrane region" description="Helical" evidence="7">
    <location>
        <begin position="12"/>
        <end position="30"/>
    </location>
</feature>
<feature type="transmembrane region" description="Helical" evidence="7">
    <location>
        <begin position="170"/>
        <end position="193"/>
    </location>
</feature>
<evidence type="ECO:0000256" key="3">
    <source>
        <dbReference type="ARBA" id="ARBA00022475"/>
    </source>
</evidence>
<keyword evidence="6 7" id="KW-0472">Membrane</keyword>
<dbReference type="Pfam" id="PF01914">
    <property type="entry name" value="MarC"/>
    <property type="match status" value="1"/>
</dbReference>
<protein>
    <recommendedName>
        <fullName evidence="7">UPF0056 membrane protein</fullName>
    </recommendedName>
</protein>
<proteinExistence type="inferred from homology"/>
<accession>M7NI99</accession>
<evidence type="ECO:0000256" key="7">
    <source>
        <dbReference type="RuleBase" id="RU362048"/>
    </source>
</evidence>
<evidence type="ECO:0000256" key="4">
    <source>
        <dbReference type="ARBA" id="ARBA00022692"/>
    </source>
</evidence>
<keyword evidence="3" id="KW-1003">Cell membrane</keyword>
<dbReference type="EMBL" id="AODQ01000108">
    <property type="protein sequence ID" value="EMR01530.1"/>
    <property type="molecule type" value="Genomic_DNA"/>
</dbReference>
<dbReference type="eggNOG" id="COG2095">
    <property type="taxonomic scope" value="Bacteria"/>
</dbReference>
<feature type="transmembrane region" description="Helical" evidence="7">
    <location>
        <begin position="131"/>
        <end position="149"/>
    </location>
</feature>
<feature type="transmembrane region" description="Helical" evidence="7">
    <location>
        <begin position="42"/>
        <end position="65"/>
    </location>
</feature>
<dbReference type="Proteomes" id="UP000011910">
    <property type="component" value="Unassembled WGS sequence"/>
</dbReference>
<dbReference type="PANTHER" id="PTHR33508">
    <property type="entry name" value="UPF0056 MEMBRANE PROTEIN YHCE"/>
    <property type="match status" value="1"/>
</dbReference>
<comment type="subcellular location">
    <subcellularLocation>
        <location evidence="1 7">Cell membrane</location>
        <topology evidence="1 7">Multi-pass membrane protein</topology>
    </subcellularLocation>
</comment>
<dbReference type="AlphaFoldDB" id="M7NI99"/>
<evidence type="ECO:0000256" key="5">
    <source>
        <dbReference type="ARBA" id="ARBA00022989"/>
    </source>
</evidence>
<dbReference type="STRING" id="1279009.ADICEAN_03345"/>
<comment type="caution">
    <text evidence="8">The sequence shown here is derived from an EMBL/GenBank/DDBJ whole genome shotgun (WGS) entry which is preliminary data.</text>
</comment>
<keyword evidence="5 7" id="KW-1133">Transmembrane helix</keyword>
<organism evidence="8 9">
    <name type="scientific">Cesiribacter andamanensis AMV16</name>
    <dbReference type="NCBI Taxonomy" id="1279009"/>
    <lineage>
        <taxon>Bacteria</taxon>
        <taxon>Pseudomonadati</taxon>
        <taxon>Bacteroidota</taxon>
        <taxon>Cytophagia</taxon>
        <taxon>Cytophagales</taxon>
        <taxon>Cesiribacteraceae</taxon>
        <taxon>Cesiribacter</taxon>
    </lineage>
</organism>
<dbReference type="PANTHER" id="PTHR33508:SF1">
    <property type="entry name" value="UPF0056 MEMBRANE PROTEIN YHCE"/>
    <property type="match status" value="1"/>
</dbReference>
<evidence type="ECO:0000256" key="6">
    <source>
        <dbReference type="ARBA" id="ARBA00023136"/>
    </source>
</evidence>
<dbReference type="GO" id="GO:0005886">
    <property type="term" value="C:plasma membrane"/>
    <property type="evidence" value="ECO:0007669"/>
    <property type="project" value="UniProtKB-SubCell"/>
</dbReference>
<evidence type="ECO:0000256" key="1">
    <source>
        <dbReference type="ARBA" id="ARBA00004651"/>
    </source>
</evidence>
<dbReference type="OrthoDB" id="978595at2"/>
<evidence type="ECO:0000256" key="2">
    <source>
        <dbReference type="ARBA" id="ARBA00009784"/>
    </source>
</evidence>
<gene>
    <name evidence="8" type="ORF">ADICEAN_03345</name>
</gene>
<keyword evidence="4 7" id="KW-0812">Transmembrane</keyword>
<comment type="similarity">
    <text evidence="2 7">Belongs to the UPF0056 (MarC) family.</text>
</comment>
<reference evidence="8 9" key="1">
    <citation type="journal article" date="2013" name="Genome Announc.">
        <title>Draft Genome Sequence of Cesiribacter andamanensis Strain AMV16T, Isolated from a Soil Sample from a Mud Volcano in the Andaman Islands, India.</title>
        <authorList>
            <person name="Shivaji S."/>
            <person name="Ara S."/>
            <person name="Begum Z."/>
            <person name="Srinivas T.N."/>
            <person name="Singh A."/>
            <person name="Kumar Pinnaka A."/>
        </authorList>
    </citation>
    <scope>NUCLEOTIDE SEQUENCE [LARGE SCALE GENOMIC DNA]</scope>
    <source>
        <strain evidence="8 9">AMV16</strain>
    </source>
</reference>
<dbReference type="NCBIfam" id="TIGR00427">
    <property type="entry name" value="NAAT family transporter"/>
    <property type="match status" value="1"/>
</dbReference>
<keyword evidence="9" id="KW-1185">Reference proteome</keyword>
<name>M7NI99_9BACT</name>
<dbReference type="InterPro" id="IPR002771">
    <property type="entry name" value="Multi_antbiot-R_MarC"/>
</dbReference>
<dbReference type="RefSeq" id="WP_009196728.1">
    <property type="nucleotide sequence ID" value="NZ_AODQ01000108.1"/>
</dbReference>
<sequence length="195" mass="21056">MFSAKEIFSVSLILFSIIDILGSVPVIIDLRKKTGRIESEKATIVAGIIMIAFLFLGESILKLFGLDVQSFAIAGAIIILLIGFEMILGIELFRSEVSETNSHSIVPIAFPLIAGAGTMTTLVSLRAQYEVSNIMVGIVINLAFVYLVLKTSGWLERKLGVAGFNIIRKVFGIILLAIAVKIIKSSLETWGIIGG</sequence>
<feature type="transmembrane region" description="Helical" evidence="7">
    <location>
        <begin position="71"/>
        <end position="93"/>
    </location>
</feature>
<evidence type="ECO:0000313" key="9">
    <source>
        <dbReference type="Proteomes" id="UP000011910"/>
    </source>
</evidence>